<dbReference type="AlphaFoldDB" id="A0AA38HUA9"/>
<evidence type="ECO:0000313" key="1">
    <source>
        <dbReference type="EMBL" id="KAJ3643666.1"/>
    </source>
</evidence>
<accession>A0AA38HUA9</accession>
<reference evidence="1" key="1">
    <citation type="journal article" date="2023" name="G3 (Bethesda)">
        <title>Whole genome assemblies of Zophobas morio and Tenebrio molitor.</title>
        <authorList>
            <person name="Kaur S."/>
            <person name="Stinson S.A."/>
            <person name="diCenzo G.C."/>
        </authorList>
    </citation>
    <scope>NUCLEOTIDE SEQUENCE</scope>
    <source>
        <strain evidence="1">QUZm001</strain>
    </source>
</reference>
<evidence type="ECO:0000313" key="2">
    <source>
        <dbReference type="Proteomes" id="UP001168821"/>
    </source>
</evidence>
<gene>
    <name evidence="1" type="ORF">Zmor_026363</name>
</gene>
<name>A0AA38HUA9_9CUCU</name>
<protein>
    <submittedName>
        <fullName evidence="1">Uncharacterized protein</fullName>
    </submittedName>
</protein>
<organism evidence="1 2">
    <name type="scientific">Zophobas morio</name>
    <dbReference type="NCBI Taxonomy" id="2755281"/>
    <lineage>
        <taxon>Eukaryota</taxon>
        <taxon>Metazoa</taxon>
        <taxon>Ecdysozoa</taxon>
        <taxon>Arthropoda</taxon>
        <taxon>Hexapoda</taxon>
        <taxon>Insecta</taxon>
        <taxon>Pterygota</taxon>
        <taxon>Neoptera</taxon>
        <taxon>Endopterygota</taxon>
        <taxon>Coleoptera</taxon>
        <taxon>Polyphaga</taxon>
        <taxon>Cucujiformia</taxon>
        <taxon>Tenebrionidae</taxon>
        <taxon>Zophobas</taxon>
    </lineage>
</organism>
<proteinExistence type="predicted"/>
<comment type="caution">
    <text evidence="1">The sequence shown here is derived from an EMBL/GenBank/DDBJ whole genome shotgun (WGS) entry which is preliminary data.</text>
</comment>
<sequence length="75" mass="8591">MADFSNAEMPDMVLTYGQARLRENGKFQPCCNDRGRERTERVLDAEEEILNSVGENPRISVRRLSYRIGVSPFVV</sequence>
<dbReference type="Proteomes" id="UP001168821">
    <property type="component" value="Unassembled WGS sequence"/>
</dbReference>
<dbReference type="EMBL" id="JALNTZ010000008">
    <property type="protein sequence ID" value="KAJ3643666.1"/>
    <property type="molecule type" value="Genomic_DNA"/>
</dbReference>
<keyword evidence="2" id="KW-1185">Reference proteome</keyword>